<evidence type="ECO:0000313" key="13">
    <source>
        <dbReference type="Proteomes" id="UP001238334"/>
    </source>
</evidence>
<evidence type="ECO:0000256" key="10">
    <source>
        <dbReference type="PIRSR" id="PIRSR640198-2"/>
    </source>
</evidence>
<keyword evidence="3" id="KW-0677">Repeat</keyword>
<evidence type="ECO:0000256" key="2">
    <source>
        <dbReference type="ARBA" id="ARBA00022692"/>
    </source>
</evidence>
<keyword evidence="4 10" id="KW-0547">Nucleotide-binding</keyword>
<keyword evidence="2" id="KW-0812">Transmembrane</keyword>
<dbReference type="KEGG" id="ppso:QPJ95_23535"/>
<dbReference type="EMBL" id="CP127248">
    <property type="protein sequence ID" value="WIY27711.1"/>
    <property type="molecule type" value="Genomic_DNA"/>
</dbReference>
<dbReference type="InterPro" id="IPR036597">
    <property type="entry name" value="Fido-like_dom_sf"/>
</dbReference>
<evidence type="ECO:0000256" key="4">
    <source>
        <dbReference type="ARBA" id="ARBA00022741"/>
    </source>
</evidence>
<evidence type="ECO:0000256" key="3">
    <source>
        <dbReference type="ARBA" id="ARBA00022737"/>
    </source>
</evidence>
<reference evidence="12 13" key="1">
    <citation type="submission" date="2023-06" db="EMBL/GenBank/DDBJ databases">
        <title>Parasedimentitalea psychrophila sp. nov., a psychrophilic bacterium isolated from deep-sea sediment.</title>
        <authorList>
            <person name="Li A."/>
        </authorList>
    </citation>
    <scope>NUCLEOTIDE SEQUENCE [LARGE SCALE GENOMIC DNA]</scope>
    <source>
        <strain evidence="12 13">QS115</strain>
        <plasmid evidence="12 13">pQS-1</plasmid>
    </source>
</reference>
<keyword evidence="8" id="KW-0472">Membrane</keyword>
<dbReference type="GO" id="GO:0016020">
    <property type="term" value="C:membrane"/>
    <property type="evidence" value="ECO:0007669"/>
    <property type="project" value="UniProtKB-SubCell"/>
</dbReference>
<dbReference type="InterPro" id="IPR003812">
    <property type="entry name" value="Fido"/>
</dbReference>
<dbReference type="PANTHER" id="PTHR13504">
    <property type="entry name" value="FIDO DOMAIN-CONTAINING PROTEIN DDB_G0283145"/>
    <property type="match status" value="1"/>
</dbReference>
<keyword evidence="13" id="KW-1185">Reference proteome</keyword>
<dbReference type="PROSITE" id="PS51459">
    <property type="entry name" value="FIDO"/>
    <property type="match status" value="1"/>
</dbReference>
<gene>
    <name evidence="12" type="ORF">QPJ95_23535</name>
</gene>
<dbReference type="RefSeq" id="WP_270920972.1">
    <property type="nucleotide sequence ID" value="NZ_CP127248.1"/>
</dbReference>
<geneLocation type="plasmid" evidence="12 13">
    <name>pQS-1</name>
</geneLocation>
<protein>
    <submittedName>
        <fullName evidence="12">Fic family protein</fullName>
    </submittedName>
</protein>
<evidence type="ECO:0000313" key="12">
    <source>
        <dbReference type="EMBL" id="WIY27711.1"/>
    </source>
</evidence>
<name>A0A9Y2L4W1_9RHOB</name>
<evidence type="ECO:0000256" key="6">
    <source>
        <dbReference type="ARBA" id="ARBA00022840"/>
    </source>
</evidence>
<comment type="subcellular location">
    <subcellularLocation>
        <location evidence="1">Membrane</location>
        <topology evidence="1">Single-pass membrane protein</topology>
    </subcellularLocation>
</comment>
<keyword evidence="7" id="KW-1133">Transmembrane helix</keyword>
<dbReference type="Proteomes" id="UP001238334">
    <property type="component" value="Plasmid pQS-1"/>
</dbReference>
<evidence type="ECO:0000256" key="7">
    <source>
        <dbReference type="ARBA" id="ARBA00022989"/>
    </source>
</evidence>
<keyword evidence="5" id="KW-0802">TPR repeat</keyword>
<keyword evidence="6 10" id="KW-0067">ATP-binding</keyword>
<evidence type="ECO:0000259" key="11">
    <source>
        <dbReference type="PROSITE" id="PS51459"/>
    </source>
</evidence>
<dbReference type="SUPFAM" id="SSF140931">
    <property type="entry name" value="Fic-like"/>
    <property type="match status" value="1"/>
</dbReference>
<evidence type="ECO:0000256" key="8">
    <source>
        <dbReference type="ARBA" id="ARBA00023136"/>
    </source>
</evidence>
<dbReference type="Gene3D" id="1.10.3290.10">
    <property type="entry name" value="Fido-like domain"/>
    <property type="match status" value="1"/>
</dbReference>
<dbReference type="AlphaFoldDB" id="A0A9Y2L4W1"/>
<dbReference type="PANTHER" id="PTHR13504:SF34">
    <property type="entry name" value="PROTEIN ADENYLYLTRANSFERASE FICD"/>
    <property type="match status" value="1"/>
</dbReference>
<keyword evidence="12" id="KW-0614">Plasmid</keyword>
<feature type="binding site" evidence="10">
    <location>
        <begin position="334"/>
        <end position="341"/>
    </location>
    <ligand>
        <name>ATP</name>
        <dbReference type="ChEBI" id="CHEBI:30616"/>
    </ligand>
</feature>
<sequence length="514" mass="57814">MNFYGRKLPEEGRVAGYGWLIDQLKMPIPLPQCLALVARHHRRFSTADWQVFRSQQWPGDTVFDHLIFAIKNEGIDLRVLERVTQVVESSEIAEIERRLYGSTGIFARRLWFVWEWLTGQQLDIPDLGKVKYIPVLEGDKYFALTEGEKSPRHKVINTFPGVRSFCPLIRRSAALERALAMGLAGRALAEVDRAPTHIIGRAAAFLLLDDSKASFEIEQEKPGPQRAARWARAISEAGQHDLSIAELGRLQQIVLQDQRFLKMGIRKEGGFIGRHDRQTQRPEPVHISARPEDLGDLLQGLAAYEARALGGGIDPIVVAAALAFGFVYIHPFEDGNGRIHRYLFHHVLARGGFNPPGIIFPVSAVILRRINDYEAVLKSVSAPMLEHISWAPTTKGNVEVTGETAHLYRYFDATVHAEFFADCVKDTIELDLPREIAYLVSFDQFKSAVEARLDMPANLVELLKTFLAQNGGRLSARARKREFQALTADEIEAIEHAYAMAWPEDQTALEIPQA</sequence>
<evidence type="ECO:0000256" key="1">
    <source>
        <dbReference type="ARBA" id="ARBA00004167"/>
    </source>
</evidence>
<dbReference type="InterPro" id="IPR040198">
    <property type="entry name" value="Fido_containing"/>
</dbReference>
<feature type="domain" description="Fido" evidence="11">
    <location>
        <begin position="242"/>
        <end position="393"/>
    </location>
</feature>
<evidence type="ECO:0000256" key="5">
    <source>
        <dbReference type="ARBA" id="ARBA00022803"/>
    </source>
</evidence>
<dbReference type="GO" id="GO:0005524">
    <property type="term" value="F:ATP binding"/>
    <property type="evidence" value="ECO:0007669"/>
    <property type="project" value="UniProtKB-KW"/>
</dbReference>
<feature type="active site" evidence="9">
    <location>
        <position position="330"/>
    </location>
</feature>
<proteinExistence type="predicted"/>
<evidence type="ECO:0000256" key="9">
    <source>
        <dbReference type="PIRSR" id="PIRSR640198-1"/>
    </source>
</evidence>
<dbReference type="Pfam" id="PF02661">
    <property type="entry name" value="Fic"/>
    <property type="match status" value="1"/>
</dbReference>
<accession>A0A9Y2L4W1</accession>
<organism evidence="12 13">
    <name type="scientific">Parasedimentitalea psychrophila</name>
    <dbReference type="NCBI Taxonomy" id="2997337"/>
    <lineage>
        <taxon>Bacteria</taxon>
        <taxon>Pseudomonadati</taxon>
        <taxon>Pseudomonadota</taxon>
        <taxon>Alphaproteobacteria</taxon>
        <taxon>Rhodobacterales</taxon>
        <taxon>Paracoccaceae</taxon>
        <taxon>Parasedimentitalea</taxon>
    </lineage>
</organism>